<dbReference type="STRING" id="1224947.SAMN05216480_10674"/>
<accession>A0A1I7GXN9</accession>
<dbReference type="Proteomes" id="UP000199138">
    <property type="component" value="Unassembled WGS sequence"/>
</dbReference>
<reference evidence="1 2" key="1">
    <citation type="submission" date="2016-10" db="EMBL/GenBank/DDBJ databases">
        <authorList>
            <person name="de Groot N.N."/>
        </authorList>
    </citation>
    <scope>NUCLEOTIDE SEQUENCE [LARGE SCALE GENOMIC DNA]</scope>
    <source>
        <strain evidence="1 2">CGMCC 1.12333</strain>
    </source>
</reference>
<organism evidence="1 2">
    <name type="scientific">Pustulibacterium marinum</name>
    <dbReference type="NCBI Taxonomy" id="1224947"/>
    <lineage>
        <taxon>Bacteria</taxon>
        <taxon>Pseudomonadati</taxon>
        <taxon>Bacteroidota</taxon>
        <taxon>Flavobacteriia</taxon>
        <taxon>Flavobacteriales</taxon>
        <taxon>Flavobacteriaceae</taxon>
        <taxon>Pustulibacterium</taxon>
    </lineage>
</organism>
<evidence type="ECO:0000313" key="1">
    <source>
        <dbReference type="EMBL" id="SFU53182.1"/>
    </source>
</evidence>
<dbReference type="AlphaFoldDB" id="A0A1I7GXN9"/>
<name>A0A1I7GXN9_9FLAO</name>
<gene>
    <name evidence="1" type="ORF">SAMN05216480_10674</name>
</gene>
<protein>
    <submittedName>
        <fullName evidence="1">Uncharacterized protein</fullName>
    </submittedName>
</protein>
<dbReference type="EMBL" id="FPBK01000006">
    <property type="protein sequence ID" value="SFU53182.1"/>
    <property type="molecule type" value="Genomic_DNA"/>
</dbReference>
<sequence length="83" mass="9151">MKTYLYSIVGGLSLLGLTAFTYQELSSKATGTATNVFICTGTSSKKYHYKKNCRGLNACKSEVKQVSLTNAKQLERTLCGWED</sequence>
<evidence type="ECO:0000313" key="2">
    <source>
        <dbReference type="Proteomes" id="UP000199138"/>
    </source>
</evidence>
<proteinExistence type="predicted"/>
<keyword evidence="2" id="KW-1185">Reference proteome</keyword>